<evidence type="ECO:0000259" key="1">
    <source>
        <dbReference type="Pfam" id="PF09648"/>
    </source>
</evidence>
<evidence type="ECO:0000313" key="3">
    <source>
        <dbReference type="Proteomes" id="UP000614490"/>
    </source>
</evidence>
<sequence length="306" mass="34636">MQWGQIKVLFILSFLILDLYLLQQFLEKQQEAELGKITYSASEDIETVLENNDVTFAPDAIPKETPEVPILISEESKFSEEIISKMKTLEDEGEQIVSLPSGNVLKAQLEEPVEVTSENVLEQVNSVFPFSNQYSYWGWNKDNGVLLFFQKVNDRTVYFNKGGFLMVQVKNNKITGYIATLLAFSDSPGEDSEKEQMVDLIDSKRVVKQLYEEEKITSGDQVTKMTIGYHNSLNLAPGQESGPQVFGPTWKVTVNESENHFVYAIDGTIITIEEEDFIKEIEATYNLTKQISDLTANNQRSSGEIN</sequence>
<dbReference type="EMBL" id="JADZSC010000002">
    <property type="protein sequence ID" value="MBH0230287.1"/>
    <property type="molecule type" value="Genomic_DNA"/>
</dbReference>
<keyword evidence="3" id="KW-1185">Reference proteome</keyword>
<reference evidence="2 3" key="1">
    <citation type="journal article" date="2005" name="Int. J. Syst. Evol. Microbiol.">
        <title>Halobacillus yeomjeoni sp. nov., isolated from a marine solar saltern in Korea.</title>
        <authorList>
            <person name="Yoon J.H."/>
            <person name="Kang S.J."/>
            <person name="Lee C.H."/>
            <person name="Oh H.W."/>
            <person name="Oh T.K."/>
        </authorList>
    </citation>
    <scope>NUCLEOTIDE SEQUENCE [LARGE SCALE GENOMIC DNA]</scope>
    <source>
        <strain evidence="2 3">KCTC 3957</strain>
    </source>
</reference>
<evidence type="ECO:0000313" key="2">
    <source>
        <dbReference type="EMBL" id="MBH0230287.1"/>
    </source>
</evidence>
<dbReference type="Pfam" id="PF09648">
    <property type="entry name" value="YycI"/>
    <property type="match status" value="1"/>
</dbReference>
<organism evidence="2 3">
    <name type="scientific">Halobacillus yeomjeoni</name>
    <dbReference type="NCBI Taxonomy" id="311194"/>
    <lineage>
        <taxon>Bacteria</taxon>
        <taxon>Bacillati</taxon>
        <taxon>Bacillota</taxon>
        <taxon>Bacilli</taxon>
        <taxon>Bacillales</taxon>
        <taxon>Bacillaceae</taxon>
        <taxon>Halobacillus</taxon>
    </lineage>
</organism>
<gene>
    <name evidence="2" type="ORF">H0267_08695</name>
</gene>
<comment type="caution">
    <text evidence="2">The sequence shown here is derived from an EMBL/GenBank/DDBJ whole genome shotgun (WGS) entry which is preliminary data.</text>
</comment>
<dbReference type="GO" id="GO:0016020">
    <property type="term" value="C:membrane"/>
    <property type="evidence" value="ECO:0007669"/>
    <property type="project" value="InterPro"/>
</dbReference>
<dbReference type="Gene3D" id="2.40.128.690">
    <property type="entry name" value="YycH protein, domain 3-like"/>
    <property type="match status" value="1"/>
</dbReference>
<name>A0A931HV74_9BACI</name>
<accession>A0A931HV74</accession>
<dbReference type="AlphaFoldDB" id="A0A931HV74"/>
<protein>
    <submittedName>
        <fullName evidence="2">Two-component system regulatory protein YycI</fullName>
    </submittedName>
</protein>
<feature type="domain" description="Regulatory protein YycH-like" evidence="1">
    <location>
        <begin position="38"/>
        <end position="263"/>
    </location>
</feature>
<proteinExistence type="predicted"/>
<dbReference type="RefSeq" id="WP_197316932.1">
    <property type="nucleotide sequence ID" value="NZ_JADZSC010000002.1"/>
</dbReference>
<dbReference type="InterPro" id="IPR018604">
    <property type="entry name" value="YycI-like"/>
</dbReference>
<dbReference type="Proteomes" id="UP000614490">
    <property type="component" value="Unassembled WGS sequence"/>
</dbReference>